<feature type="domain" description="Glycosyltransferase subfamily 4-like N-terminal" evidence="2">
    <location>
        <begin position="41"/>
        <end position="139"/>
    </location>
</feature>
<dbReference type="GO" id="GO:0016757">
    <property type="term" value="F:glycosyltransferase activity"/>
    <property type="evidence" value="ECO:0007669"/>
    <property type="project" value="InterPro"/>
</dbReference>
<dbReference type="PANTHER" id="PTHR45947">
    <property type="entry name" value="SULFOQUINOVOSYL TRANSFERASE SQD2"/>
    <property type="match status" value="1"/>
</dbReference>
<reference evidence="3 4" key="1">
    <citation type="submission" date="2017-06" db="EMBL/GenBank/DDBJ databases">
        <authorList>
            <consortium name="Pathogen Informatics"/>
        </authorList>
    </citation>
    <scope>NUCLEOTIDE SEQUENCE [LARGE SCALE GENOMIC DNA]</scope>
    <source>
        <strain evidence="3 4">NCTC13788</strain>
    </source>
</reference>
<proteinExistence type="predicted"/>
<evidence type="ECO:0000313" key="3">
    <source>
        <dbReference type="EMBL" id="SNU86195.1"/>
    </source>
</evidence>
<dbReference type="Pfam" id="PF13439">
    <property type="entry name" value="Glyco_transf_4"/>
    <property type="match status" value="1"/>
</dbReference>
<sequence length="331" mass="37442">MKILLYLEGEKLISKSGIGRAIKHQERALALAGIAYTTNPKEDYDIVHINTYGFKSLHLLRRAKKQGKRVIVHAHSTKEDFENSFKGSNWLAPFVKNYLTFFYQQADHIITPTPYSESLLRSYGITRPISAISNGIELSKYQPNEAKEQAFRQYFNLSAEDKVVVSAGLYFKRKGIVDFVKVAERMPHVRFIWFGQINKHLIPRDVVDIVEKNHPENVSFPGYIKGPVFEGAMSGANAFFFPSYEETEGIVVLEALASYQHVLVRDIPVYRGWLDESAVVMGSCNDDFVAALDAILAGQLDRREAGYGVAESRSIEAVSKQLAQVYHRVME</sequence>
<dbReference type="RefSeq" id="WP_018373022.1">
    <property type="nucleotide sequence ID" value="NZ_LT906439.1"/>
</dbReference>
<dbReference type="AlphaFoldDB" id="A0A239SL82"/>
<gene>
    <name evidence="3" type="ORF">SAMEA4412692_00128</name>
</gene>
<evidence type="ECO:0000259" key="2">
    <source>
        <dbReference type="Pfam" id="PF13439"/>
    </source>
</evidence>
<dbReference type="EMBL" id="LT906439">
    <property type="protein sequence ID" value="SNU86195.1"/>
    <property type="molecule type" value="Genomic_DNA"/>
</dbReference>
<dbReference type="eggNOG" id="COG0438">
    <property type="taxonomic scope" value="Bacteria"/>
</dbReference>
<protein>
    <submittedName>
        <fullName evidence="3">Hexosyltransferase</fullName>
    </submittedName>
</protein>
<dbReference type="InterPro" id="IPR050194">
    <property type="entry name" value="Glycosyltransferase_grp1"/>
</dbReference>
<dbReference type="InterPro" id="IPR028098">
    <property type="entry name" value="Glyco_trans_4-like_N"/>
</dbReference>
<dbReference type="CDD" id="cd03801">
    <property type="entry name" value="GT4_PimA-like"/>
    <property type="match status" value="1"/>
</dbReference>
<dbReference type="Proteomes" id="UP000215185">
    <property type="component" value="Chromosome 1"/>
</dbReference>
<dbReference type="Pfam" id="PF00534">
    <property type="entry name" value="Glycos_transf_1"/>
    <property type="match status" value="1"/>
</dbReference>
<dbReference type="KEGG" id="smen:SAMEA4412692_0128"/>
<accession>A0A239SL82</accession>
<organism evidence="3 4">
    <name type="scientific">Streptococcus merionis</name>
    <dbReference type="NCBI Taxonomy" id="400065"/>
    <lineage>
        <taxon>Bacteria</taxon>
        <taxon>Bacillati</taxon>
        <taxon>Bacillota</taxon>
        <taxon>Bacilli</taxon>
        <taxon>Lactobacillales</taxon>
        <taxon>Streptococcaceae</taxon>
        <taxon>Streptococcus</taxon>
    </lineage>
</organism>
<dbReference type="STRING" id="1123308.GCA_000380085_00459"/>
<dbReference type="Gene3D" id="3.40.50.2000">
    <property type="entry name" value="Glycogen Phosphorylase B"/>
    <property type="match status" value="2"/>
</dbReference>
<dbReference type="PANTHER" id="PTHR45947:SF3">
    <property type="entry name" value="SULFOQUINOVOSYL TRANSFERASE SQD2"/>
    <property type="match status" value="1"/>
</dbReference>
<evidence type="ECO:0000259" key="1">
    <source>
        <dbReference type="Pfam" id="PF00534"/>
    </source>
</evidence>
<feature type="domain" description="Glycosyl transferase family 1" evidence="1">
    <location>
        <begin position="151"/>
        <end position="304"/>
    </location>
</feature>
<keyword evidence="4" id="KW-1185">Reference proteome</keyword>
<name>A0A239SL82_9STRE</name>
<keyword evidence="3" id="KW-0808">Transferase</keyword>
<dbReference type="OrthoDB" id="9802525at2"/>
<dbReference type="InterPro" id="IPR001296">
    <property type="entry name" value="Glyco_trans_1"/>
</dbReference>
<dbReference type="SUPFAM" id="SSF53756">
    <property type="entry name" value="UDP-Glycosyltransferase/glycogen phosphorylase"/>
    <property type="match status" value="1"/>
</dbReference>
<evidence type="ECO:0000313" key="4">
    <source>
        <dbReference type="Proteomes" id="UP000215185"/>
    </source>
</evidence>